<accession>A0A7J7XJ03</accession>
<dbReference type="GO" id="GO:0046872">
    <property type="term" value="F:metal ion binding"/>
    <property type="evidence" value="ECO:0007669"/>
    <property type="project" value="UniProtKB-KW"/>
</dbReference>
<dbReference type="PROSITE" id="PS51845">
    <property type="entry name" value="PDEASE_I_2"/>
    <property type="match status" value="1"/>
</dbReference>
<evidence type="ECO:0000256" key="3">
    <source>
        <dbReference type="SAM" id="MobiDB-lite"/>
    </source>
</evidence>
<dbReference type="Proteomes" id="UP000527355">
    <property type="component" value="Unassembled WGS sequence"/>
</dbReference>
<comment type="caution">
    <text evidence="5">The sequence shown here is derived from an EMBL/GenBank/DDBJ whole genome shotgun (WGS) entry which is preliminary data.</text>
</comment>
<feature type="region of interest" description="Disordered" evidence="3">
    <location>
        <begin position="63"/>
        <end position="102"/>
    </location>
</feature>
<evidence type="ECO:0000256" key="2">
    <source>
        <dbReference type="ARBA" id="ARBA00022801"/>
    </source>
</evidence>
<dbReference type="AlphaFoldDB" id="A0A7J7XJ03"/>
<dbReference type="PANTHER" id="PTHR11347">
    <property type="entry name" value="CYCLIC NUCLEOTIDE PHOSPHODIESTERASE"/>
    <property type="match status" value="1"/>
</dbReference>
<protein>
    <submittedName>
        <fullName evidence="5">Phosphodiesterase 6A</fullName>
    </submittedName>
</protein>
<organism evidence="5 6">
    <name type="scientific">Myotis myotis</name>
    <name type="common">Greater mouse-eared bat</name>
    <name type="synonym">Vespertilio myotis</name>
    <dbReference type="NCBI Taxonomy" id="51298"/>
    <lineage>
        <taxon>Eukaryota</taxon>
        <taxon>Metazoa</taxon>
        <taxon>Chordata</taxon>
        <taxon>Craniata</taxon>
        <taxon>Vertebrata</taxon>
        <taxon>Euteleostomi</taxon>
        <taxon>Mammalia</taxon>
        <taxon>Eutheria</taxon>
        <taxon>Laurasiatheria</taxon>
        <taxon>Chiroptera</taxon>
        <taxon>Yangochiroptera</taxon>
        <taxon>Vespertilionidae</taxon>
        <taxon>Myotis</taxon>
    </lineage>
</organism>
<dbReference type="EMBL" id="JABWUV010000006">
    <property type="protein sequence ID" value="KAF6349639.1"/>
    <property type="molecule type" value="Genomic_DNA"/>
</dbReference>
<sequence length="102" mass="11292">MMDRNKADELPKLQVGFIDFVCTFVYKEFSRFHEEITPMLDGITNNRKEWKALADEYEAKMKAVEEEKQKQQAAKQAAPGNQPGGNPGPGGGAPASKSCCIQ</sequence>
<dbReference type="Pfam" id="PF00233">
    <property type="entry name" value="PDEase_I"/>
    <property type="match status" value="1"/>
</dbReference>
<reference evidence="5 6" key="1">
    <citation type="journal article" date="2020" name="Nature">
        <title>Six reference-quality genomes reveal evolution of bat adaptations.</title>
        <authorList>
            <person name="Jebb D."/>
            <person name="Huang Z."/>
            <person name="Pippel M."/>
            <person name="Hughes G.M."/>
            <person name="Lavrichenko K."/>
            <person name="Devanna P."/>
            <person name="Winkler S."/>
            <person name="Jermiin L.S."/>
            <person name="Skirmuntt E.C."/>
            <person name="Katzourakis A."/>
            <person name="Burkitt-Gray L."/>
            <person name="Ray D.A."/>
            <person name="Sullivan K.A.M."/>
            <person name="Roscito J.G."/>
            <person name="Kirilenko B.M."/>
            <person name="Davalos L.M."/>
            <person name="Corthals A.P."/>
            <person name="Power M.L."/>
            <person name="Jones G."/>
            <person name="Ransome R.D."/>
            <person name="Dechmann D.K.N."/>
            <person name="Locatelli A.G."/>
            <person name="Puechmaille S.J."/>
            <person name="Fedrigo O."/>
            <person name="Jarvis E.D."/>
            <person name="Hiller M."/>
            <person name="Vernes S.C."/>
            <person name="Myers E.W."/>
            <person name="Teeling E.C."/>
        </authorList>
    </citation>
    <scope>NUCLEOTIDE SEQUENCE [LARGE SCALE GENOMIC DNA]</scope>
    <source>
        <strain evidence="5">MMyoMyo1</strain>
        <tissue evidence="5">Flight muscle</tissue>
    </source>
</reference>
<dbReference type="InterPro" id="IPR002073">
    <property type="entry name" value="PDEase_catalytic_dom"/>
</dbReference>
<dbReference type="VEuPathDB" id="HostDB:GeneID_118658869"/>
<keyword evidence="2" id="KW-0378">Hydrolase</keyword>
<evidence type="ECO:0000259" key="4">
    <source>
        <dbReference type="PROSITE" id="PS51845"/>
    </source>
</evidence>
<name>A0A7J7XJ03_MYOMY</name>
<evidence type="ECO:0000313" key="5">
    <source>
        <dbReference type="EMBL" id="KAF6349639.1"/>
    </source>
</evidence>
<evidence type="ECO:0000313" key="6">
    <source>
        <dbReference type="Proteomes" id="UP000527355"/>
    </source>
</evidence>
<keyword evidence="1" id="KW-0479">Metal-binding</keyword>
<proteinExistence type="predicted"/>
<gene>
    <name evidence="5" type="ORF">mMyoMyo1_014932</name>
</gene>
<dbReference type="InterPro" id="IPR036971">
    <property type="entry name" value="PDEase_catalytic_dom_sf"/>
</dbReference>
<feature type="domain" description="PDEase" evidence="4">
    <location>
        <begin position="1"/>
        <end position="57"/>
    </location>
</feature>
<feature type="compositionally biased region" description="Gly residues" evidence="3">
    <location>
        <begin position="82"/>
        <end position="93"/>
    </location>
</feature>
<dbReference type="GO" id="GO:0007165">
    <property type="term" value="P:signal transduction"/>
    <property type="evidence" value="ECO:0007669"/>
    <property type="project" value="InterPro"/>
</dbReference>
<evidence type="ECO:0000256" key="1">
    <source>
        <dbReference type="ARBA" id="ARBA00022723"/>
    </source>
</evidence>
<dbReference type="GO" id="GO:0004114">
    <property type="term" value="F:3',5'-cyclic-nucleotide phosphodiesterase activity"/>
    <property type="evidence" value="ECO:0007669"/>
    <property type="project" value="InterPro"/>
</dbReference>
<dbReference type="SUPFAM" id="SSF109604">
    <property type="entry name" value="HD-domain/PDEase-like"/>
    <property type="match status" value="1"/>
</dbReference>
<dbReference type="Gene3D" id="1.10.1300.10">
    <property type="entry name" value="3'5'-cyclic nucleotide phosphodiesterase, catalytic domain"/>
    <property type="match status" value="1"/>
</dbReference>
<keyword evidence="6" id="KW-1185">Reference proteome</keyword>
<feature type="compositionally biased region" description="Low complexity" evidence="3">
    <location>
        <begin position="71"/>
        <end position="81"/>
    </location>
</feature>